<feature type="transmembrane region" description="Helical" evidence="1">
    <location>
        <begin position="225"/>
        <end position="245"/>
    </location>
</feature>
<comment type="caution">
    <text evidence="2">The sequence shown here is derived from an EMBL/GenBank/DDBJ whole genome shotgun (WGS) entry which is preliminary data.</text>
</comment>
<keyword evidence="1" id="KW-0472">Membrane</keyword>
<keyword evidence="1" id="KW-1133">Transmembrane helix</keyword>
<keyword evidence="1" id="KW-0812">Transmembrane</keyword>
<feature type="transmembrane region" description="Helical" evidence="1">
    <location>
        <begin position="365"/>
        <end position="384"/>
    </location>
</feature>
<sequence>MAIFVTKKINLYLLPLILCCLIAFVQAMKIGYQEPVADALGYVDRAINFAFLPLAETSNGIIVAPLYPGFLSFMMSIDPGVEQAIQCYAAREGGCDVSGLASVYTVQTVLIALETYFCYLAALFLTKRFWLSLSVMILVLIAGRMSEYTTWLITETWAFFGFISFITCLAYALKVKDHFIVFGLMGLGLCIAVLTRPSFLYLVYFLILGIPCYWLFVKKEGAKEILFKTGVFLLPFILFVIPWMFRNYSYHGVFGVSAGYGPYILSERVAYNMMSWTEYAVSFIYWLPDFGDSLSKSLFPAELYQKLDFGYPEGYYKYGNSVMRAEIYEQAATEKERISLLLNGYILPDIVKHIMVTLSLSLRGMWVAKYFGLIGVLALIPGFIQLKKIAGTAPVMFFAFPFFFMVGFNAFVSVSIPRYNVPLVMIYAIAIVLTACSIWKLVQPFLVRR</sequence>
<reference evidence="2 3" key="1">
    <citation type="submission" date="2015-03" db="EMBL/GenBank/DDBJ databases">
        <title>Genome Sequence of Kiloniella spongiae MEBiC09566, isolated from a marine sponge.</title>
        <authorList>
            <person name="Shao Z."/>
            <person name="Wang L."/>
            <person name="Li X."/>
        </authorList>
    </citation>
    <scope>NUCLEOTIDE SEQUENCE [LARGE SCALE GENOMIC DNA]</scope>
    <source>
        <strain evidence="2 3">MEBiC09566</strain>
    </source>
</reference>
<evidence type="ECO:0000313" key="3">
    <source>
        <dbReference type="Proteomes" id="UP000035444"/>
    </source>
</evidence>
<gene>
    <name evidence="2" type="ORF">WH96_01305</name>
</gene>
<protein>
    <recommendedName>
        <fullName evidence="4">Glycosyltransferase RgtA/B/C/D-like domain-containing protein</fullName>
    </recommendedName>
</protein>
<feature type="transmembrane region" description="Helical" evidence="1">
    <location>
        <begin position="179"/>
        <end position="195"/>
    </location>
</feature>
<organism evidence="2 3">
    <name type="scientific">Kiloniella spongiae</name>
    <dbReference type="NCBI Taxonomy" id="1489064"/>
    <lineage>
        <taxon>Bacteria</taxon>
        <taxon>Pseudomonadati</taxon>
        <taxon>Pseudomonadota</taxon>
        <taxon>Alphaproteobacteria</taxon>
        <taxon>Rhodospirillales</taxon>
        <taxon>Kiloniellaceae</taxon>
        <taxon>Kiloniella</taxon>
    </lineage>
</organism>
<evidence type="ECO:0000256" key="1">
    <source>
        <dbReference type="SAM" id="Phobius"/>
    </source>
</evidence>
<proteinExistence type="predicted"/>
<feature type="transmembrane region" description="Helical" evidence="1">
    <location>
        <begin position="129"/>
        <end position="145"/>
    </location>
</feature>
<dbReference type="STRING" id="1489064.WH96_01305"/>
<feature type="transmembrane region" description="Helical" evidence="1">
    <location>
        <begin position="396"/>
        <end position="416"/>
    </location>
</feature>
<feature type="transmembrane region" description="Helical" evidence="1">
    <location>
        <begin position="201"/>
        <end position="218"/>
    </location>
</feature>
<evidence type="ECO:0000313" key="2">
    <source>
        <dbReference type="EMBL" id="KLN62194.1"/>
    </source>
</evidence>
<feature type="transmembrane region" description="Helical" evidence="1">
    <location>
        <begin position="422"/>
        <end position="442"/>
    </location>
</feature>
<feature type="transmembrane region" description="Helical" evidence="1">
    <location>
        <begin position="101"/>
        <end position="122"/>
    </location>
</feature>
<accession>A0A0H2MHX7</accession>
<name>A0A0H2MHX7_9PROT</name>
<evidence type="ECO:0008006" key="4">
    <source>
        <dbReference type="Google" id="ProtNLM"/>
    </source>
</evidence>
<feature type="transmembrane region" description="Helical" evidence="1">
    <location>
        <begin position="151"/>
        <end position="172"/>
    </location>
</feature>
<dbReference type="EMBL" id="LAQL01000002">
    <property type="protein sequence ID" value="KLN62194.1"/>
    <property type="molecule type" value="Genomic_DNA"/>
</dbReference>
<keyword evidence="3" id="KW-1185">Reference proteome</keyword>
<dbReference type="AlphaFoldDB" id="A0A0H2MHX7"/>
<dbReference type="Proteomes" id="UP000035444">
    <property type="component" value="Unassembled WGS sequence"/>
</dbReference>